<gene>
    <name evidence="2" type="ordered locus">NSE_0017</name>
</gene>
<evidence type="ECO:0000313" key="2">
    <source>
        <dbReference type="EMBL" id="ABD46311.1"/>
    </source>
</evidence>
<dbReference type="AlphaFoldDB" id="Q2GF36"/>
<organism evidence="2 3">
    <name type="scientific">Ehrlichia sennetsu (strain ATCC VR-367 / Miyayama)</name>
    <name type="common">Neorickettsia sennetsu</name>
    <dbReference type="NCBI Taxonomy" id="222891"/>
    <lineage>
        <taxon>Bacteria</taxon>
        <taxon>Pseudomonadati</taxon>
        <taxon>Pseudomonadota</taxon>
        <taxon>Alphaproteobacteria</taxon>
        <taxon>Rickettsiales</taxon>
        <taxon>Anaplasmataceae</taxon>
        <taxon>Ehrlichia</taxon>
    </lineage>
</organism>
<protein>
    <submittedName>
        <fullName evidence="2">Uncharacterized protein</fullName>
    </submittedName>
</protein>
<keyword evidence="3" id="KW-1185">Reference proteome</keyword>
<dbReference type="EMBL" id="CP000237">
    <property type="protein sequence ID" value="ABD46311.1"/>
    <property type="molecule type" value="Genomic_DNA"/>
</dbReference>
<reference evidence="2 3" key="1">
    <citation type="journal article" date="2006" name="PLoS Genet.">
        <title>Comparative genomics of emerging human ehrlichiosis agents.</title>
        <authorList>
            <person name="Dunning Hotopp J.C."/>
            <person name="Lin M."/>
            <person name="Madupu R."/>
            <person name="Crabtree J."/>
            <person name="Angiuoli S.V."/>
            <person name="Eisen J.A."/>
            <person name="Seshadri R."/>
            <person name="Ren Q."/>
            <person name="Wu M."/>
            <person name="Utterback T.R."/>
            <person name="Smith S."/>
            <person name="Lewis M."/>
            <person name="Khouri H."/>
            <person name="Zhang C."/>
            <person name="Niu H."/>
            <person name="Lin Q."/>
            <person name="Ohashi N."/>
            <person name="Zhi N."/>
            <person name="Nelson W."/>
            <person name="Brinkac L.M."/>
            <person name="Dodson R.J."/>
            <person name="Rosovitz M.J."/>
            <person name="Sundaram J."/>
            <person name="Daugherty S.C."/>
            <person name="Davidsen T."/>
            <person name="Durkin A.S."/>
            <person name="Gwinn M."/>
            <person name="Haft D.H."/>
            <person name="Selengut J.D."/>
            <person name="Sullivan S.A."/>
            <person name="Zafar N."/>
            <person name="Zhou L."/>
            <person name="Benahmed F."/>
            <person name="Forberger H."/>
            <person name="Halpin R."/>
            <person name="Mulligan S."/>
            <person name="Robinson J."/>
            <person name="White O."/>
            <person name="Rikihisa Y."/>
            <person name="Tettelin H."/>
        </authorList>
    </citation>
    <scope>NUCLEOTIDE SEQUENCE [LARGE SCALE GENOMIC DNA]</scope>
    <source>
        <strain evidence="3">ATCC VR-367 / Miyayama</strain>
    </source>
</reference>
<evidence type="ECO:0000256" key="1">
    <source>
        <dbReference type="SAM" id="MobiDB-lite"/>
    </source>
</evidence>
<accession>Q2GF36</accession>
<name>Q2GF36_EHRS3</name>
<dbReference type="Proteomes" id="UP000001942">
    <property type="component" value="Chromosome"/>
</dbReference>
<proteinExistence type="predicted"/>
<dbReference type="KEGG" id="nse:NSE_0017"/>
<sequence length="47" mass="5318">MIVFKRAVSNKVLSCLYRVRGKLVNCDKTRSMSDSPSVKEPSHTVHL</sequence>
<dbReference type="HOGENOM" id="CLU_3170734_0_0_5"/>
<feature type="region of interest" description="Disordered" evidence="1">
    <location>
        <begin position="28"/>
        <end position="47"/>
    </location>
</feature>
<evidence type="ECO:0000313" key="3">
    <source>
        <dbReference type="Proteomes" id="UP000001942"/>
    </source>
</evidence>